<evidence type="ECO:0000313" key="2">
    <source>
        <dbReference type="EMBL" id="ABQ28909.1"/>
    </source>
</evidence>
<gene>
    <name evidence="2" type="ordered locus">Acry_3297</name>
</gene>
<evidence type="ECO:0000259" key="1">
    <source>
        <dbReference type="Pfam" id="PF01385"/>
    </source>
</evidence>
<feature type="domain" description="Probable transposase IS891/IS1136/IS1341" evidence="1">
    <location>
        <begin position="70"/>
        <end position="188"/>
    </location>
</feature>
<dbReference type="InterPro" id="IPR001959">
    <property type="entry name" value="Transposase"/>
</dbReference>
<name>A5FTH7_ACICJ</name>
<geneLocation type="plasmid" evidence="2 3">
    <name>pACRY02</name>
</geneLocation>
<reference evidence="2 3" key="1">
    <citation type="submission" date="2007-05" db="EMBL/GenBank/DDBJ databases">
        <title>Complete sequence of plasmid2 pACRY02 of Acidiphilium cryptum JF-5.</title>
        <authorList>
            <consortium name="US DOE Joint Genome Institute"/>
            <person name="Copeland A."/>
            <person name="Lucas S."/>
            <person name="Lapidus A."/>
            <person name="Barry K."/>
            <person name="Detter J.C."/>
            <person name="Glavina del Rio T."/>
            <person name="Hammon N."/>
            <person name="Israni S."/>
            <person name="Dalin E."/>
            <person name="Tice H."/>
            <person name="Pitluck S."/>
            <person name="Sims D."/>
            <person name="Brettin T."/>
            <person name="Bruce D."/>
            <person name="Han C."/>
            <person name="Schmutz J."/>
            <person name="Larimer F."/>
            <person name="Land M."/>
            <person name="Hauser L."/>
            <person name="Kyrpides N."/>
            <person name="Kim E."/>
            <person name="Magnuson T."/>
            <person name="Richardson P."/>
        </authorList>
    </citation>
    <scope>NUCLEOTIDE SEQUENCE [LARGE SCALE GENOMIC DNA]</scope>
    <source>
        <strain evidence="2 3">JF-5</strain>
        <plasmid evidence="3">Plasmid pACRY02</plasmid>
    </source>
</reference>
<evidence type="ECO:0000313" key="3">
    <source>
        <dbReference type="Proteomes" id="UP000000245"/>
    </source>
</evidence>
<dbReference type="NCBIfam" id="NF040570">
    <property type="entry name" value="guided_TnpB"/>
    <property type="match status" value="1"/>
</dbReference>
<dbReference type="KEGG" id="acr:Acry_3297"/>
<protein>
    <submittedName>
        <fullName evidence="2">Putative transposase, IS891/IS1136/IS1341 family</fullName>
    </submittedName>
</protein>
<dbReference type="EMBL" id="CP000690">
    <property type="protein sequence ID" value="ABQ28909.1"/>
    <property type="molecule type" value="Genomic_DNA"/>
</dbReference>
<dbReference type="Pfam" id="PF01385">
    <property type="entry name" value="OrfB_IS605"/>
    <property type="match status" value="1"/>
</dbReference>
<dbReference type="AlphaFoldDB" id="A5FTH7"/>
<dbReference type="RefSeq" id="WP_011930743.1">
    <property type="nucleotide sequence ID" value="NC_009468.1"/>
</dbReference>
<sequence length="307" mass="34081">MTLDSQVDCRAIGYKSHGDGFRFEPGANWRHGRLRLSGIGTMRARGEARTPGRVVCADIQRKADGWFLSLVVECEPHRERIGDSVVGLDWGVETMATLCTGPMQFAEVENDRLLVKAQDGLKVAQRELSRPLRGKRSKRAARARKLLARRSRKLANRRKDRNHKTTARLVRDHAVIITEDLSVKNMTASAKGTAERPGKNVRQKAGLNRAILDTAPGSWLSLLTSKAEEAAGRVILVDPRKHRPSQTDPVSGAVRKKALSERTHILPDGQVIGRDQASAWVLWNIGQRILGEERARSIVTETFARAA</sequence>
<organism evidence="2 3">
    <name type="scientific">Acidiphilium cryptum (strain JF-5)</name>
    <dbReference type="NCBI Taxonomy" id="349163"/>
    <lineage>
        <taxon>Bacteria</taxon>
        <taxon>Pseudomonadati</taxon>
        <taxon>Pseudomonadota</taxon>
        <taxon>Alphaproteobacteria</taxon>
        <taxon>Acetobacterales</taxon>
        <taxon>Acidocellaceae</taxon>
        <taxon>Acidiphilium</taxon>
    </lineage>
</organism>
<proteinExistence type="predicted"/>
<dbReference type="HOGENOM" id="CLU_032903_0_1_5"/>
<keyword evidence="3" id="KW-1185">Reference proteome</keyword>
<accession>A5FTH7</accession>
<dbReference type="Proteomes" id="UP000000245">
    <property type="component" value="Plasmid pACRY02"/>
</dbReference>
<keyword evidence="2" id="KW-0614">Plasmid</keyword>